<keyword evidence="3 6" id="KW-0012">Acyltransferase</keyword>
<dbReference type="RefSeq" id="WP_058309579.1">
    <property type="nucleotide sequence ID" value="NZ_CYTW01000001.1"/>
</dbReference>
<evidence type="ECO:0000256" key="2">
    <source>
        <dbReference type="ARBA" id="ARBA00023239"/>
    </source>
</evidence>
<dbReference type="Gene3D" id="3.10.129.10">
    <property type="entry name" value="Hotdog Thioesterase"/>
    <property type="match status" value="1"/>
</dbReference>
<keyword evidence="2" id="KW-0456">Lyase</keyword>
<dbReference type="Gene3D" id="3.40.718.10">
    <property type="entry name" value="Isopropylmalate Dehydrogenase"/>
    <property type="match status" value="1"/>
</dbReference>
<dbReference type="EMBL" id="CYTW01000001">
    <property type="protein sequence ID" value="CUJ83928.1"/>
    <property type="molecule type" value="Genomic_DNA"/>
</dbReference>
<reference evidence="7" key="1">
    <citation type="submission" date="2015-09" db="EMBL/GenBank/DDBJ databases">
        <authorList>
            <person name="Rodrigo-Torres Lidia"/>
            <person name="Arahal R.David."/>
        </authorList>
    </citation>
    <scope>NUCLEOTIDE SEQUENCE [LARGE SCALE GENOMIC DNA]</scope>
    <source>
        <strain evidence="7">CECT 7735</strain>
    </source>
</reference>
<gene>
    <name evidence="6" type="primary">pta_1</name>
    <name evidence="6" type="ORF">PH7735_00318</name>
</gene>
<dbReference type="CDD" id="cd03449">
    <property type="entry name" value="R_hydratase"/>
    <property type="match status" value="1"/>
</dbReference>
<dbReference type="Proteomes" id="UP000051870">
    <property type="component" value="Unassembled WGS sequence"/>
</dbReference>
<protein>
    <submittedName>
        <fullName evidence="6">Phosphate acetyltransferase</fullName>
        <ecNumber evidence="6">2.3.1.8</ecNumber>
    </submittedName>
</protein>
<dbReference type="InterPro" id="IPR029069">
    <property type="entry name" value="HotDog_dom_sf"/>
</dbReference>
<evidence type="ECO:0000256" key="3">
    <source>
        <dbReference type="ARBA" id="ARBA00023315"/>
    </source>
</evidence>
<dbReference type="STRING" id="1715693.PH7735_00318"/>
<dbReference type="InterPro" id="IPR002539">
    <property type="entry name" value="MaoC-like_dom"/>
</dbReference>
<name>A0A0N7M859_9RHOB</name>
<evidence type="ECO:0000313" key="7">
    <source>
        <dbReference type="Proteomes" id="UP000051870"/>
    </source>
</evidence>
<keyword evidence="1 6" id="KW-0808">Transferase</keyword>
<evidence type="ECO:0000259" key="4">
    <source>
        <dbReference type="Pfam" id="PF01515"/>
    </source>
</evidence>
<organism evidence="6 7">
    <name type="scientific">Shimia thalassica</name>
    <dbReference type="NCBI Taxonomy" id="1715693"/>
    <lineage>
        <taxon>Bacteria</taxon>
        <taxon>Pseudomonadati</taxon>
        <taxon>Pseudomonadota</taxon>
        <taxon>Alphaproteobacteria</taxon>
        <taxon>Rhodobacterales</taxon>
        <taxon>Roseobacteraceae</taxon>
    </lineage>
</organism>
<dbReference type="NCBIfam" id="NF006045">
    <property type="entry name" value="PRK08190.1"/>
    <property type="match status" value="1"/>
</dbReference>
<dbReference type="EC" id="2.3.1.8" evidence="6"/>
<dbReference type="GO" id="GO:0016836">
    <property type="term" value="F:hydro-lyase activity"/>
    <property type="evidence" value="ECO:0007669"/>
    <property type="project" value="UniProtKB-ARBA"/>
</dbReference>
<sequence>MQYIENRTFDEISVGDTAEMVRVLTARDIDLFAIMSGDVNPAHLDAEFARDDIFHKVIAHGMWGGALISAVLGTQLPGPGTIYLNQSLSFRRPVGLGDRIRVVVTVLEKDAETSRIKLGCACLNDEDKAVIKGEAEVIAPSKKIRRQRAHLPDVHLHHHGAAYSSLLAAAQAASTIRIAVICPTTPRSLNGAMDAFRQGLTLPTLIGPEEDIRDVADEIGVDLTGATIVNAASVKDAIQRAVEMVAAGEVDALDEGTARIRALVKGITPALSTAVSMSHAFALDVPGYPKPLIVTDGLLNTKPTLETKRDIIENALTLARALNVETPKVAILSAFEEITSTVSATLDAAALCKMAQRGQISGGVLDGPMAFDTAISKTVAKAFSGRPDVAGEADILVAPGLEAGNVIAKQLMHFAGAEIAGVLLGARVPVIVNGRADSTRSKVGAAALAVLLRQQQRQSLVS</sequence>
<dbReference type="Pfam" id="PF01515">
    <property type="entry name" value="PTA_PTB"/>
    <property type="match status" value="1"/>
</dbReference>
<proteinExistence type="predicted"/>
<evidence type="ECO:0000259" key="5">
    <source>
        <dbReference type="Pfam" id="PF01575"/>
    </source>
</evidence>
<dbReference type="FunFam" id="3.10.129.10:FF:000042">
    <property type="entry name" value="MaoC domain protein dehydratase"/>
    <property type="match status" value="1"/>
</dbReference>
<dbReference type="SUPFAM" id="SSF54637">
    <property type="entry name" value="Thioesterase/thiol ester dehydrase-isomerase"/>
    <property type="match status" value="1"/>
</dbReference>
<keyword evidence="7" id="KW-1185">Reference proteome</keyword>
<dbReference type="PANTHER" id="PTHR43356">
    <property type="entry name" value="PHOSPHATE ACETYLTRANSFERASE"/>
    <property type="match status" value="1"/>
</dbReference>
<dbReference type="PANTHER" id="PTHR43356:SF2">
    <property type="entry name" value="PHOSPHATE ACETYLTRANSFERASE"/>
    <property type="match status" value="1"/>
</dbReference>
<dbReference type="GeneID" id="83879409"/>
<dbReference type="GO" id="GO:0008959">
    <property type="term" value="F:phosphate acetyltransferase activity"/>
    <property type="evidence" value="ECO:0007669"/>
    <property type="project" value="UniProtKB-EC"/>
</dbReference>
<feature type="domain" description="Phosphate acetyl/butaryl transferase" evidence="4">
    <location>
        <begin position="233"/>
        <end position="450"/>
    </location>
</feature>
<feature type="domain" description="MaoC-like" evidence="5">
    <location>
        <begin position="22"/>
        <end position="113"/>
    </location>
</feature>
<evidence type="ECO:0000313" key="6">
    <source>
        <dbReference type="EMBL" id="CUJ83928.1"/>
    </source>
</evidence>
<accession>A0A0N7M859</accession>
<dbReference type="Pfam" id="PF01575">
    <property type="entry name" value="MaoC_dehydratas"/>
    <property type="match status" value="1"/>
</dbReference>
<evidence type="ECO:0000256" key="1">
    <source>
        <dbReference type="ARBA" id="ARBA00022679"/>
    </source>
</evidence>
<dbReference type="AlphaFoldDB" id="A0A0N7M859"/>
<dbReference type="InterPro" id="IPR002505">
    <property type="entry name" value="PTA_PTB"/>
</dbReference>
<dbReference type="SUPFAM" id="SSF53659">
    <property type="entry name" value="Isocitrate/Isopropylmalate dehydrogenase-like"/>
    <property type="match status" value="1"/>
</dbReference>
<dbReference type="InterPro" id="IPR050500">
    <property type="entry name" value="Phos_Acetyltrans/Butyryltrans"/>
</dbReference>